<reference evidence="1 2" key="1">
    <citation type="submission" date="2018-05" db="EMBL/GenBank/DDBJ databases">
        <title>Zavarzinia sp. HR-AS.</title>
        <authorList>
            <person name="Lee Y."/>
            <person name="Jeon C.O."/>
        </authorList>
    </citation>
    <scope>NUCLEOTIDE SEQUENCE [LARGE SCALE GENOMIC DNA]</scope>
    <source>
        <strain evidence="1 2">HR-AS</strain>
    </source>
</reference>
<protein>
    <recommendedName>
        <fullName evidence="3">DUF1150 domain-containing protein</fullName>
    </recommendedName>
</protein>
<organism evidence="1 2">
    <name type="scientific">Zavarzinia aquatilis</name>
    <dbReference type="NCBI Taxonomy" id="2211142"/>
    <lineage>
        <taxon>Bacteria</taxon>
        <taxon>Pseudomonadati</taxon>
        <taxon>Pseudomonadota</taxon>
        <taxon>Alphaproteobacteria</taxon>
        <taxon>Rhodospirillales</taxon>
        <taxon>Zavarziniaceae</taxon>
        <taxon>Zavarzinia</taxon>
    </lineage>
</organism>
<accession>A0A317DXL4</accession>
<evidence type="ECO:0000313" key="2">
    <source>
        <dbReference type="Proteomes" id="UP000245461"/>
    </source>
</evidence>
<dbReference type="Proteomes" id="UP000245461">
    <property type="component" value="Unassembled WGS sequence"/>
</dbReference>
<sequence>MIAHTNSADMRQISQEDLAELGSGALVYVKPIVIDGQPAFSVHAADGAPLALAVNRDLAFAAAIQHEMEPVSVH</sequence>
<proteinExistence type="predicted"/>
<dbReference type="Pfam" id="PF06620">
    <property type="entry name" value="DUF1150"/>
    <property type="match status" value="1"/>
</dbReference>
<dbReference type="InterPro" id="IPR009531">
    <property type="entry name" value="DUF1150"/>
</dbReference>
<evidence type="ECO:0008006" key="3">
    <source>
        <dbReference type="Google" id="ProtNLM"/>
    </source>
</evidence>
<evidence type="ECO:0000313" key="1">
    <source>
        <dbReference type="EMBL" id="PWR19467.1"/>
    </source>
</evidence>
<comment type="caution">
    <text evidence="1">The sequence shown here is derived from an EMBL/GenBank/DDBJ whole genome shotgun (WGS) entry which is preliminary data.</text>
</comment>
<dbReference type="EMBL" id="QGLE01000011">
    <property type="protein sequence ID" value="PWR19467.1"/>
    <property type="molecule type" value="Genomic_DNA"/>
</dbReference>
<dbReference type="OrthoDB" id="8449790at2"/>
<dbReference type="RefSeq" id="WP_109907349.1">
    <property type="nucleotide sequence ID" value="NZ_QGLE01000011.1"/>
</dbReference>
<gene>
    <name evidence="1" type="ORF">DKG74_16885</name>
</gene>
<name>A0A317DXL4_9PROT</name>
<keyword evidence="2" id="KW-1185">Reference proteome</keyword>
<dbReference type="AlphaFoldDB" id="A0A317DXL4"/>